<sequence>MSRLASFRGPSTPTSSPVQHKSPKQSTPSSSARAAELTYHRKLRSYAQDLRSIADTWDDLVLIDGLRAAKGIVDTRTDLDNALALIPNRQPRTHLVRPKLSTIDKHLSDLDAILAKLQKLLRRMTTIIDSLEALFAEATTTKGYKWTQEPLWTTWSLEQFGDLLLVTSFSRVASPYYRSLTLLTELVDKLRSHSISFEESRKVIAMWVAQPWLEDEGWEAKWEDICAVEIECWESSR</sequence>
<evidence type="ECO:0000313" key="3">
    <source>
        <dbReference type="EMBL" id="PFH50048.1"/>
    </source>
</evidence>
<gene>
    <name evidence="3" type="ORF">AMATHDRAFT_48188</name>
</gene>
<name>A0A2A9NIZ2_9AGAR</name>
<evidence type="ECO:0000256" key="1">
    <source>
        <dbReference type="SAM" id="Coils"/>
    </source>
</evidence>
<dbReference type="Proteomes" id="UP000242287">
    <property type="component" value="Unassembled WGS sequence"/>
</dbReference>
<feature type="region of interest" description="Disordered" evidence="2">
    <location>
        <begin position="1"/>
        <end position="34"/>
    </location>
</feature>
<dbReference type="OrthoDB" id="17066at2759"/>
<keyword evidence="4" id="KW-1185">Reference proteome</keyword>
<reference evidence="3 4" key="1">
    <citation type="submission" date="2014-02" db="EMBL/GenBank/DDBJ databases">
        <title>Transposable element dynamics among asymbiotic and ectomycorrhizal Amanita fungi.</title>
        <authorList>
            <consortium name="DOE Joint Genome Institute"/>
            <person name="Hess J."/>
            <person name="Skrede I."/>
            <person name="Wolfe B."/>
            <person name="LaButti K."/>
            <person name="Ohm R.A."/>
            <person name="Grigoriev I.V."/>
            <person name="Pringle A."/>
        </authorList>
    </citation>
    <scope>NUCLEOTIDE SEQUENCE [LARGE SCALE GENOMIC DNA]</scope>
    <source>
        <strain evidence="3 4">SKay4041</strain>
    </source>
</reference>
<feature type="compositionally biased region" description="Polar residues" evidence="2">
    <location>
        <begin position="9"/>
        <end position="32"/>
    </location>
</feature>
<protein>
    <submittedName>
        <fullName evidence="3">Uncharacterized protein</fullName>
    </submittedName>
</protein>
<keyword evidence="1" id="KW-0175">Coiled coil</keyword>
<dbReference type="EMBL" id="KZ302012">
    <property type="protein sequence ID" value="PFH50048.1"/>
    <property type="molecule type" value="Genomic_DNA"/>
</dbReference>
<feature type="coiled-coil region" evidence="1">
    <location>
        <begin position="103"/>
        <end position="134"/>
    </location>
</feature>
<evidence type="ECO:0000313" key="4">
    <source>
        <dbReference type="Proteomes" id="UP000242287"/>
    </source>
</evidence>
<evidence type="ECO:0000256" key="2">
    <source>
        <dbReference type="SAM" id="MobiDB-lite"/>
    </source>
</evidence>
<accession>A0A2A9NIZ2</accession>
<dbReference type="AlphaFoldDB" id="A0A2A9NIZ2"/>
<organism evidence="3 4">
    <name type="scientific">Amanita thiersii Skay4041</name>
    <dbReference type="NCBI Taxonomy" id="703135"/>
    <lineage>
        <taxon>Eukaryota</taxon>
        <taxon>Fungi</taxon>
        <taxon>Dikarya</taxon>
        <taxon>Basidiomycota</taxon>
        <taxon>Agaricomycotina</taxon>
        <taxon>Agaricomycetes</taxon>
        <taxon>Agaricomycetidae</taxon>
        <taxon>Agaricales</taxon>
        <taxon>Pluteineae</taxon>
        <taxon>Amanitaceae</taxon>
        <taxon>Amanita</taxon>
    </lineage>
</organism>
<proteinExistence type="predicted"/>